<gene>
    <name evidence="1" type="ORF">ICL16_18925</name>
</gene>
<dbReference type="Proteomes" id="UP000629098">
    <property type="component" value="Unassembled WGS sequence"/>
</dbReference>
<protein>
    <recommendedName>
        <fullName evidence="3">DUF4351 domain-containing protein</fullName>
    </recommendedName>
</protein>
<name>A0A8J7C840_9CYAN</name>
<accession>A0A8J7C840</accession>
<dbReference type="AlphaFoldDB" id="A0A8J7C840"/>
<keyword evidence="2" id="KW-1185">Reference proteome</keyword>
<evidence type="ECO:0008006" key="3">
    <source>
        <dbReference type="Google" id="ProtNLM"/>
    </source>
</evidence>
<evidence type="ECO:0000313" key="2">
    <source>
        <dbReference type="Proteomes" id="UP000629098"/>
    </source>
</evidence>
<dbReference type="EMBL" id="JACXAE010000064">
    <property type="protein sequence ID" value="MBD2774091.1"/>
    <property type="molecule type" value="Genomic_DNA"/>
</dbReference>
<evidence type="ECO:0000313" key="1">
    <source>
        <dbReference type="EMBL" id="MBD2774091.1"/>
    </source>
</evidence>
<reference evidence="1" key="1">
    <citation type="submission" date="2020-09" db="EMBL/GenBank/DDBJ databases">
        <title>Iningainema tapete sp. nov. (Scytonemataceae, Cyanobacteria) from greenhouses in central Florida (USA) produces two types of nodularin with biosynthetic potential for microcystin-LR and anabaenopeptins.</title>
        <authorList>
            <person name="Berthold D.E."/>
            <person name="Lefler F.W."/>
            <person name="Huang I.-S."/>
            <person name="Abdulla H."/>
            <person name="Zimba P.V."/>
            <person name="Laughinghouse H.D. IV."/>
        </authorList>
    </citation>
    <scope>NUCLEOTIDE SEQUENCE</scope>
    <source>
        <strain evidence="1">BLCCT55</strain>
    </source>
</reference>
<comment type="caution">
    <text evidence="1">The sequence shown here is derived from an EMBL/GenBank/DDBJ whole genome shotgun (WGS) entry which is preliminary data.</text>
</comment>
<organism evidence="1 2">
    <name type="scientific">Iningainema tapete BLCC-T55</name>
    <dbReference type="NCBI Taxonomy" id="2748662"/>
    <lineage>
        <taxon>Bacteria</taxon>
        <taxon>Bacillati</taxon>
        <taxon>Cyanobacteriota</taxon>
        <taxon>Cyanophyceae</taxon>
        <taxon>Nostocales</taxon>
        <taxon>Scytonemataceae</taxon>
        <taxon>Iningainema tapete</taxon>
    </lineage>
</organism>
<sequence>MNLSQAYLEWEQQTELRGVERGKEQERREIVENLLLARFGVLDSQLAAIVQPILNLPATEYAALLLQFSSLSREDLLARFG</sequence>
<proteinExistence type="predicted"/>